<comment type="similarity">
    <text evidence="1">Belongs to the UDP-glycosyltransferase family.</text>
</comment>
<evidence type="ECO:0000256" key="2">
    <source>
        <dbReference type="ARBA" id="ARBA00022676"/>
    </source>
</evidence>
<dbReference type="FunFam" id="3.40.50.2000:FF:000120">
    <property type="entry name" value="UDP-glycosyltransferase 76C1"/>
    <property type="match status" value="1"/>
</dbReference>
<dbReference type="GO" id="GO:0080043">
    <property type="term" value="F:quercetin 3-O-glucosyltransferase activity"/>
    <property type="evidence" value="ECO:0007669"/>
    <property type="project" value="TreeGrafter"/>
</dbReference>
<reference evidence="4 5" key="1">
    <citation type="submission" date="2020-02" db="EMBL/GenBank/DDBJ databases">
        <authorList>
            <person name="Ma Q."/>
            <person name="Huang Y."/>
            <person name="Song X."/>
            <person name="Pei D."/>
        </authorList>
    </citation>
    <scope>NUCLEOTIDE SEQUENCE [LARGE SCALE GENOMIC DNA]</scope>
    <source>
        <strain evidence="4">Sxm20200214</strain>
        <tissue evidence="4">Leaf</tissue>
    </source>
</reference>
<dbReference type="FunFam" id="3.40.50.2000:FF:000040">
    <property type="entry name" value="UDP-glycosyltransferase 76C1"/>
    <property type="match status" value="1"/>
</dbReference>
<dbReference type="PANTHER" id="PTHR11926">
    <property type="entry name" value="GLUCOSYL/GLUCURONOSYL TRANSFERASES"/>
    <property type="match status" value="1"/>
</dbReference>
<evidence type="ECO:0000256" key="3">
    <source>
        <dbReference type="ARBA" id="ARBA00022679"/>
    </source>
</evidence>
<comment type="caution">
    <text evidence="4">The sequence shown here is derived from an EMBL/GenBank/DDBJ whole genome shotgun (WGS) entry which is preliminary data.</text>
</comment>
<accession>A0A8X7P220</accession>
<dbReference type="SUPFAM" id="SSF53756">
    <property type="entry name" value="UDP-Glycosyltransferase/glycogen phosphorylase"/>
    <property type="match status" value="2"/>
</dbReference>
<protein>
    <submittedName>
        <fullName evidence="4">Uncharacterized protein</fullName>
    </submittedName>
</protein>
<keyword evidence="2" id="KW-0328">Glycosyltransferase</keyword>
<evidence type="ECO:0000313" key="5">
    <source>
        <dbReference type="Proteomes" id="UP000886595"/>
    </source>
</evidence>
<dbReference type="Gene3D" id="3.40.50.2000">
    <property type="entry name" value="Glycogen Phosphorylase B"/>
    <property type="match status" value="3"/>
</dbReference>
<dbReference type="EMBL" id="JAAMPC010000477">
    <property type="protein sequence ID" value="KAG2242443.1"/>
    <property type="molecule type" value="Genomic_DNA"/>
</dbReference>
<dbReference type="Proteomes" id="UP000886595">
    <property type="component" value="Unassembled WGS sequence"/>
</dbReference>
<sequence length="525" mass="59039">MEKKSNGVRVILFPLPLQGCINPMLQLANILHSRGFSITVIHTRFNAPRASTHPLFTFLEIPDGLSESQINDEPTSNVMSLLAQINVTAESPFRECLQKLLLQESERVSCLIDDCGWLFTQSVAESLNLPRLVLSTFKATLLNAYPILPRIRTKGYLPVSDSPYPVFNNDWIKYTEEPEKVSCLIDDCGWLFTQSVAESLNLPRLVLSTFKATFLNAYPILPRVRTKGYLPVSDSEAEDSVPEFPPLLKRDLSRLFGEFGEKLDPFLDTIVETTMRSSGLVFMSCEELEEDSLTLAREIFKVPVFAIGPFHSYFSASSSSLYRQDETCIHWLDNQEDKSVIYVSLGSVVNITESEFLEIAWGLSNSNQPFLWVVRPGLVLGSQWIEPLPGELVRSLEEKGKIVKWSPQQEVLAHRAVGGFLTHNGWNSTLESICEGVPMICLPGGWDQMLNARFVSDVWRVGIHLEGKIERKEIEKAVRMLMVESEGEKIRERMNVLKDEVGRSVKDGGSSSRSIEALANHILSL</sequence>
<keyword evidence="5" id="KW-1185">Reference proteome</keyword>
<dbReference type="Pfam" id="PF00201">
    <property type="entry name" value="UDPGT"/>
    <property type="match status" value="1"/>
</dbReference>
<evidence type="ECO:0000313" key="4">
    <source>
        <dbReference type="EMBL" id="KAG2242443.1"/>
    </source>
</evidence>
<name>A0A8X7P220_BRACI</name>
<dbReference type="InterPro" id="IPR002213">
    <property type="entry name" value="UDP_glucos_trans"/>
</dbReference>
<dbReference type="OrthoDB" id="5835829at2759"/>
<dbReference type="PANTHER" id="PTHR11926:SF1164">
    <property type="entry name" value="UDP-GLYCOSYLTRANSFERASE 76C2"/>
    <property type="match status" value="1"/>
</dbReference>
<dbReference type="GO" id="GO:0080044">
    <property type="term" value="F:quercetin 7-O-glucosyltransferase activity"/>
    <property type="evidence" value="ECO:0007669"/>
    <property type="project" value="TreeGrafter"/>
</dbReference>
<organism evidence="4 5">
    <name type="scientific">Brassica carinata</name>
    <name type="common">Ethiopian mustard</name>
    <name type="synonym">Abyssinian cabbage</name>
    <dbReference type="NCBI Taxonomy" id="52824"/>
    <lineage>
        <taxon>Eukaryota</taxon>
        <taxon>Viridiplantae</taxon>
        <taxon>Streptophyta</taxon>
        <taxon>Embryophyta</taxon>
        <taxon>Tracheophyta</taxon>
        <taxon>Spermatophyta</taxon>
        <taxon>Magnoliopsida</taxon>
        <taxon>eudicotyledons</taxon>
        <taxon>Gunneridae</taxon>
        <taxon>Pentapetalae</taxon>
        <taxon>rosids</taxon>
        <taxon>malvids</taxon>
        <taxon>Brassicales</taxon>
        <taxon>Brassicaceae</taxon>
        <taxon>Brassiceae</taxon>
        <taxon>Brassica</taxon>
    </lineage>
</organism>
<evidence type="ECO:0000256" key="1">
    <source>
        <dbReference type="ARBA" id="ARBA00009995"/>
    </source>
</evidence>
<keyword evidence="3" id="KW-0808">Transferase</keyword>
<proteinExistence type="inferred from homology"/>
<dbReference type="AlphaFoldDB" id="A0A8X7P220"/>
<gene>
    <name evidence="4" type="ORF">Bca52824_095714</name>
</gene>
<dbReference type="CDD" id="cd03784">
    <property type="entry name" value="GT1_Gtf-like"/>
    <property type="match status" value="1"/>
</dbReference>